<reference evidence="1" key="1">
    <citation type="submission" date="2019-03" db="UniProtKB">
        <authorList>
            <consortium name="Ensembl"/>
        </authorList>
    </citation>
    <scope>IDENTIFICATION</scope>
</reference>
<proteinExistence type="predicted"/>
<organism evidence="1">
    <name type="scientific">Ursus maritimus</name>
    <name type="common">Polar bear</name>
    <name type="synonym">Thalarctos maritimus</name>
    <dbReference type="NCBI Taxonomy" id="29073"/>
    <lineage>
        <taxon>Eukaryota</taxon>
        <taxon>Metazoa</taxon>
        <taxon>Chordata</taxon>
        <taxon>Craniata</taxon>
        <taxon>Vertebrata</taxon>
        <taxon>Euteleostomi</taxon>
        <taxon>Mammalia</taxon>
        <taxon>Eutheria</taxon>
        <taxon>Laurasiatheria</taxon>
        <taxon>Carnivora</taxon>
        <taxon>Caniformia</taxon>
        <taxon>Ursidae</taxon>
        <taxon>Ursus</taxon>
    </lineage>
</organism>
<dbReference type="OMA" id="THNLWSV"/>
<dbReference type="AlphaFoldDB" id="A0A452SXQ8"/>
<sequence length="161" mass="17792">MFYKTPNLWSVKIQAPVRFEWAVQLGVLLPVSNYSLLQPWIHLNLTTPCPDPGAGLPPPRGTEAIKVFFQLGCLLCWSLLSQTYLSLPPLVLPSQFLTLLSPQPGASQAPLSPFPATTACLFPFHSQASRKACLHLLSSFLTSNFLFNPLLPDLFCSVERP</sequence>
<protein>
    <submittedName>
        <fullName evidence="1">Uncharacterized protein</fullName>
    </submittedName>
</protein>
<evidence type="ECO:0000313" key="1">
    <source>
        <dbReference type="Ensembl" id="ENSUMAP00000000225"/>
    </source>
</evidence>
<name>A0A452SXQ8_URSMA</name>
<dbReference type="GeneTree" id="ENSGT00390000002641"/>
<accession>A0A452SXQ8</accession>
<dbReference type="Ensembl" id="ENSUMAT00000000382.1">
    <property type="protein sequence ID" value="ENSUMAP00000000225.1"/>
    <property type="gene ID" value="ENSUMAG00000000244.1"/>
</dbReference>